<dbReference type="PRINTS" id="PR00081">
    <property type="entry name" value="GDHRDH"/>
</dbReference>
<protein>
    <submittedName>
        <fullName evidence="6">(S)-benzoin forming benzil reductase</fullName>
        <ecNumber evidence="6">1.1.1.320</ecNumber>
    </submittedName>
</protein>
<dbReference type="EMBL" id="JBIACK010000009">
    <property type="protein sequence ID" value="MFE8702285.1"/>
    <property type="molecule type" value="Genomic_DNA"/>
</dbReference>
<dbReference type="InterPro" id="IPR036291">
    <property type="entry name" value="NAD(P)-bd_dom_sf"/>
</dbReference>
<keyword evidence="5 6" id="KW-0560">Oxidoreductase</keyword>
<comment type="caution">
    <text evidence="6">The sequence shown here is derived from an EMBL/GenBank/DDBJ whole genome shotgun (WGS) entry which is preliminary data.</text>
</comment>
<name>A0ABW6KHE0_9BACI</name>
<evidence type="ECO:0000313" key="6">
    <source>
        <dbReference type="EMBL" id="MFE8702285.1"/>
    </source>
</evidence>
<dbReference type="Gene3D" id="3.40.50.720">
    <property type="entry name" value="NAD(P)-binding Rossmann-like Domain"/>
    <property type="match status" value="1"/>
</dbReference>
<evidence type="ECO:0000313" key="7">
    <source>
        <dbReference type="Proteomes" id="UP001601059"/>
    </source>
</evidence>
<evidence type="ECO:0000256" key="4">
    <source>
        <dbReference type="ARBA" id="ARBA00022857"/>
    </source>
</evidence>
<dbReference type="InterPro" id="IPR002347">
    <property type="entry name" value="SDR_fam"/>
</dbReference>
<proteinExistence type="inferred from homology"/>
<dbReference type="GO" id="GO:0016491">
    <property type="term" value="F:oxidoreductase activity"/>
    <property type="evidence" value="ECO:0007669"/>
    <property type="project" value="UniProtKB-KW"/>
</dbReference>
<reference evidence="6 7" key="1">
    <citation type="submission" date="2024-08" db="EMBL/GenBank/DDBJ databases">
        <title>Two novel Cytobacillus novel species.</title>
        <authorList>
            <person name="Liu G."/>
        </authorList>
    </citation>
    <scope>NUCLEOTIDE SEQUENCE [LARGE SCALE GENOMIC DNA]</scope>
    <source>
        <strain evidence="6 7">FJAT-54145</strain>
    </source>
</reference>
<dbReference type="EC" id="1.1.1.320" evidence="6"/>
<comment type="subcellular location">
    <subcellularLocation>
        <location evidence="1">Cytoplasm</location>
    </subcellularLocation>
</comment>
<keyword evidence="7" id="KW-1185">Reference proteome</keyword>
<dbReference type="InterPro" id="IPR020904">
    <property type="entry name" value="Sc_DH/Rdtase_CS"/>
</dbReference>
<dbReference type="SUPFAM" id="SSF51735">
    <property type="entry name" value="NAD(P)-binding Rossmann-fold domains"/>
    <property type="match status" value="1"/>
</dbReference>
<dbReference type="PANTHER" id="PTHR44085">
    <property type="entry name" value="SEPIAPTERIN REDUCTASE"/>
    <property type="match status" value="1"/>
</dbReference>
<evidence type="ECO:0000256" key="5">
    <source>
        <dbReference type="ARBA" id="ARBA00023002"/>
    </source>
</evidence>
<evidence type="ECO:0000256" key="2">
    <source>
        <dbReference type="ARBA" id="ARBA00006484"/>
    </source>
</evidence>
<dbReference type="Proteomes" id="UP001601059">
    <property type="component" value="Unassembled WGS sequence"/>
</dbReference>
<sequence>MKFAIITGASKGLGTSITKRMIEEQIGVITVSRTENEEMKALATSSNLFYQHVPCDLSNIEQIEEAFTKIVELLATENPEEVFVYNNAGMVEPIETVGKLPTERVVTNVQLNLLAPMIISNLFLERASSSKLTIVNITSGAAERPIQGWSTYCSTKAALNMFTKTAALEQQTAGSEHVIIAYSPGIMDTEMQGVIRSSSQESFQDVEKFKDYKEQGLLRDTDTVANALIDLLLANKAESGVVYNVNDLL</sequence>
<dbReference type="PROSITE" id="PS00061">
    <property type="entry name" value="ADH_SHORT"/>
    <property type="match status" value="1"/>
</dbReference>
<dbReference type="PANTHER" id="PTHR44085:SF2">
    <property type="entry name" value="SEPIAPTERIN REDUCTASE"/>
    <property type="match status" value="1"/>
</dbReference>
<keyword evidence="3" id="KW-0963">Cytoplasm</keyword>
<gene>
    <name evidence="6" type="ORF">ACFYKX_16945</name>
</gene>
<organism evidence="6 7">
    <name type="scientific">Cytobacillus spartinae</name>
    <dbReference type="NCBI Taxonomy" id="3299023"/>
    <lineage>
        <taxon>Bacteria</taxon>
        <taxon>Bacillati</taxon>
        <taxon>Bacillota</taxon>
        <taxon>Bacilli</taxon>
        <taxon>Bacillales</taxon>
        <taxon>Bacillaceae</taxon>
        <taxon>Cytobacillus</taxon>
    </lineage>
</organism>
<evidence type="ECO:0000256" key="1">
    <source>
        <dbReference type="ARBA" id="ARBA00004496"/>
    </source>
</evidence>
<dbReference type="InterPro" id="IPR051721">
    <property type="entry name" value="Biopterin_syn/organic_redct"/>
</dbReference>
<dbReference type="Pfam" id="PF00106">
    <property type="entry name" value="adh_short"/>
    <property type="match status" value="1"/>
</dbReference>
<comment type="similarity">
    <text evidence="2">Belongs to the short-chain dehydrogenases/reductases (SDR) family.</text>
</comment>
<accession>A0ABW6KHE0</accession>
<dbReference type="NCBIfam" id="NF005381">
    <property type="entry name" value="PRK06924.1"/>
    <property type="match status" value="1"/>
</dbReference>
<dbReference type="RefSeq" id="WP_389362254.1">
    <property type="nucleotide sequence ID" value="NZ_JBIACK010000009.1"/>
</dbReference>
<evidence type="ECO:0000256" key="3">
    <source>
        <dbReference type="ARBA" id="ARBA00022490"/>
    </source>
</evidence>
<keyword evidence="4" id="KW-0521">NADP</keyword>